<protein>
    <submittedName>
        <fullName evidence="1">Proton-conducting transporter membrane subunit</fullName>
    </submittedName>
</protein>
<dbReference type="Proteomes" id="UP000033636">
    <property type="component" value="Unassembled WGS sequence"/>
</dbReference>
<name>A0ACC6V2E3_9CREN</name>
<sequence length="521" mass="54427">MNPYLLALPFAAAIVDAATRRGYAAVAASAALLALTGLSNPLVFLLNSLYLIISIYSLWYIDVEKRGWYWGWMDAFYGSMLAFLASDNWLVVAAGWGGLDAASWALILTHEEHEDRGWVGDGARRAGITWLWRPSDSALRAMATVELGTAALLIGLAQGASLYGPNIGEWGVLPPLAAAAVMLAAFVKSAQLPFTDWLMTAMSAPTPVSALLHSATMVAAGPILLLRLSPALAPYWPYATAVGLATALYGGVVALWQREPKVVLASSTASYLGLATALAVESPAAAAALVMAHGYSKAALFMAVGEGIHEQGTRTPSGYSPLAKAAIAVALANLLGFMPLGGLAKSQMPLWAEVFSALTFGYVVGKLLLAKTEGRPSPLSALALVASLMSLYPLSYRFDPLWLLALAGAVLVKPPHVEALARRLYLPVAFAEVGSAAASAFRSFGLGDSAVDSALWSIPRGFLAAARAVARADFAVDSAFHSSVPSAVMAASKRISSIAVETYLYAVGAAALAVVVALFLL</sequence>
<gene>
    <name evidence="1" type="ORF">TU35_007650</name>
</gene>
<evidence type="ECO:0000313" key="2">
    <source>
        <dbReference type="Proteomes" id="UP000033636"/>
    </source>
</evidence>
<accession>A0ACC6V2E3</accession>
<dbReference type="EMBL" id="JZWT02000021">
    <property type="protein sequence ID" value="MFB6491096.1"/>
    <property type="molecule type" value="Genomic_DNA"/>
</dbReference>
<comment type="caution">
    <text evidence="1">The sequence shown here is derived from an EMBL/GenBank/DDBJ whole genome shotgun (WGS) entry which is preliminary data.</text>
</comment>
<proteinExistence type="predicted"/>
<evidence type="ECO:0000313" key="1">
    <source>
        <dbReference type="EMBL" id="MFB6491096.1"/>
    </source>
</evidence>
<reference evidence="1" key="1">
    <citation type="submission" date="2024-07" db="EMBL/GenBank/DDBJ databases">
        <title>Metagenome and Metagenome-Assembled Genomes of Archaea from a hot spring from the geothermal field of Los Azufres, Mexico.</title>
        <authorList>
            <person name="Marin-Paredes R."/>
            <person name="Martinez-Romero E."/>
            <person name="Servin-Garciduenas L.E."/>
        </authorList>
    </citation>
    <scope>NUCLEOTIDE SEQUENCE</scope>
</reference>
<organism evidence="1 2">
    <name type="scientific">Thermoproteus sp. AZ2</name>
    <dbReference type="NCBI Taxonomy" id="1609232"/>
    <lineage>
        <taxon>Archaea</taxon>
        <taxon>Thermoproteota</taxon>
        <taxon>Thermoprotei</taxon>
        <taxon>Thermoproteales</taxon>
        <taxon>Thermoproteaceae</taxon>
        <taxon>Thermoproteus</taxon>
    </lineage>
</organism>